<dbReference type="SUPFAM" id="SSF53474">
    <property type="entry name" value="alpha/beta-Hydrolases"/>
    <property type="match status" value="1"/>
</dbReference>
<evidence type="ECO:0000256" key="5">
    <source>
        <dbReference type="ARBA" id="ARBA00023128"/>
    </source>
</evidence>
<evidence type="ECO:0000256" key="3">
    <source>
        <dbReference type="ARBA" id="ARBA00004370"/>
    </source>
</evidence>
<evidence type="ECO:0000256" key="4">
    <source>
        <dbReference type="ARBA" id="ARBA00022824"/>
    </source>
</evidence>
<dbReference type="GO" id="GO:0005739">
    <property type="term" value="C:mitochondrion"/>
    <property type="evidence" value="ECO:0007669"/>
    <property type="project" value="UniProtKB-SubCell"/>
</dbReference>
<dbReference type="GO" id="GO:0016020">
    <property type="term" value="C:membrane"/>
    <property type="evidence" value="ECO:0007669"/>
    <property type="project" value="UniProtKB-SubCell"/>
</dbReference>
<dbReference type="AlphaFoldDB" id="A0AAN6QCT2"/>
<evidence type="ECO:0000256" key="7">
    <source>
        <dbReference type="SAM" id="MobiDB-lite"/>
    </source>
</evidence>
<evidence type="ECO:0000313" key="9">
    <source>
        <dbReference type="Proteomes" id="UP001302812"/>
    </source>
</evidence>
<dbReference type="Pfam" id="PF13424">
    <property type="entry name" value="TPR_12"/>
    <property type="match status" value="1"/>
</dbReference>
<evidence type="ECO:0008006" key="10">
    <source>
        <dbReference type="Google" id="ProtNLM"/>
    </source>
</evidence>
<dbReference type="GO" id="GO:0005783">
    <property type="term" value="C:endoplasmic reticulum"/>
    <property type="evidence" value="ECO:0007669"/>
    <property type="project" value="UniProtKB-SubCell"/>
</dbReference>
<dbReference type="RefSeq" id="XP_064665420.1">
    <property type="nucleotide sequence ID" value="XM_064813917.1"/>
</dbReference>
<keyword evidence="9" id="KW-1185">Reference proteome</keyword>
<comment type="subcellular location">
    <subcellularLocation>
        <location evidence="2">Endoplasmic reticulum</location>
    </subcellularLocation>
    <subcellularLocation>
        <location evidence="3">Membrane</location>
    </subcellularLocation>
    <subcellularLocation>
        <location evidence="1">Mitochondrion</location>
    </subcellularLocation>
</comment>
<evidence type="ECO:0000256" key="2">
    <source>
        <dbReference type="ARBA" id="ARBA00004240"/>
    </source>
</evidence>
<feature type="region of interest" description="Disordered" evidence="7">
    <location>
        <begin position="292"/>
        <end position="321"/>
    </location>
</feature>
<evidence type="ECO:0000313" key="8">
    <source>
        <dbReference type="EMBL" id="KAK4107850.1"/>
    </source>
</evidence>
<protein>
    <recommendedName>
        <fullName evidence="10">DUF676 domain-containing protein</fullName>
    </recommendedName>
</protein>
<proteinExistence type="predicted"/>
<dbReference type="Gene3D" id="3.40.50.1820">
    <property type="entry name" value="alpha/beta hydrolase"/>
    <property type="match status" value="1"/>
</dbReference>
<dbReference type="InterPro" id="IPR011990">
    <property type="entry name" value="TPR-like_helical_dom_sf"/>
</dbReference>
<evidence type="ECO:0000256" key="6">
    <source>
        <dbReference type="ARBA" id="ARBA00023136"/>
    </source>
</evidence>
<evidence type="ECO:0000256" key="1">
    <source>
        <dbReference type="ARBA" id="ARBA00004173"/>
    </source>
</evidence>
<dbReference type="InterPro" id="IPR052374">
    <property type="entry name" value="SERAC1"/>
</dbReference>
<feature type="compositionally biased region" description="Polar residues" evidence="7">
    <location>
        <begin position="343"/>
        <end position="354"/>
    </location>
</feature>
<feature type="compositionally biased region" description="Pro residues" evidence="7">
    <location>
        <begin position="365"/>
        <end position="389"/>
    </location>
</feature>
<feature type="region of interest" description="Disordered" evidence="7">
    <location>
        <begin position="1"/>
        <end position="20"/>
    </location>
</feature>
<dbReference type="Proteomes" id="UP001302812">
    <property type="component" value="Unassembled WGS sequence"/>
</dbReference>
<reference evidence="8" key="2">
    <citation type="submission" date="2023-05" db="EMBL/GenBank/DDBJ databases">
        <authorList>
            <consortium name="Lawrence Berkeley National Laboratory"/>
            <person name="Steindorff A."/>
            <person name="Hensen N."/>
            <person name="Bonometti L."/>
            <person name="Westerberg I."/>
            <person name="Brannstrom I.O."/>
            <person name="Guillou S."/>
            <person name="Cros-Aarteil S."/>
            <person name="Calhoun S."/>
            <person name="Haridas S."/>
            <person name="Kuo A."/>
            <person name="Mondo S."/>
            <person name="Pangilinan J."/>
            <person name="Riley R."/>
            <person name="Labutti K."/>
            <person name="Andreopoulos B."/>
            <person name="Lipzen A."/>
            <person name="Chen C."/>
            <person name="Yanf M."/>
            <person name="Daum C."/>
            <person name="Ng V."/>
            <person name="Clum A."/>
            <person name="Ohm R."/>
            <person name="Martin F."/>
            <person name="Silar P."/>
            <person name="Natvig D."/>
            <person name="Lalanne C."/>
            <person name="Gautier V."/>
            <person name="Ament-Velasquez S.L."/>
            <person name="Kruys A."/>
            <person name="Hutchinson M.I."/>
            <person name="Powell A.J."/>
            <person name="Barry K."/>
            <person name="Miller A.N."/>
            <person name="Grigoriev I.V."/>
            <person name="Debuchy R."/>
            <person name="Gladieux P."/>
            <person name="Thoren M.H."/>
            <person name="Johannesson H."/>
        </authorList>
    </citation>
    <scope>NUCLEOTIDE SEQUENCE</scope>
    <source>
        <strain evidence="8">CBS 508.74</strain>
    </source>
</reference>
<reference evidence="8" key="1">
    <citation type="journal article" date="2023" name="Mol. Phylogenet. Evol.">
        <title>Genome-scale phylogeny and comparative genomics of the fungal order Sordariales.</title>
        <authorList>
            <person name="Hensen N."/>
            <person name="Bonometti L."/>
            <person name="Westerberg I."/>
            <person name="Brannstrom I.O."/>
            <person name="Guillou S."/>
            <person name="Cros-Aarteil S."/>
            <person name="Calhoun S."/>
            <person name="Haridas S."/>
            <person name="Kuo A."/>
            <person name="Mondo S."/>
            <person name="Pangilinan J."/>
            <person name="Riley R."/>
            <person name="LaButti K."/>
            <person name="Andreopoulos B."/>
            <person name="Lipzen A."/>
            <person name="Chen C."/>
            <person name="Yan M."/>
            <person name="Daum C."/>
            <person name="Ng V."/>
            <person name="Clum A."/>
            <person name="Steindorff A."/>
            <person name="Ohm R.A."/>
            <person name="Martin F."/>
            <person name="Silar P."/>
            <person name="Natvig D.O."/>
            <person name="Lalanne C."/>
            <person name="Gautier V."/>
            <person name="Ament-Velasquez S.L."/>
            <person name="Kruys A."/>
            <person name="Hutchinson M.I."/>
            <person name="Powell A.J."/>
            <person name="Barry K."/>
            <person name="Miller A.N."/>
            <person name="Grigoriev I.V."/>
            <person name="Debuchy R."/>
            <person name="Gladieux P."/>
            <person name="Hiltunen Thoren M."/>
            <person name="Johannesson H."/>
        </authorList>
    </citation>
    <scope>NUCLEOTIDE SEQUENCE</scope>
    <source>
        <strain evidence="8">CBS 508.74</strain>
    </source>
</reference>
<name>A0AAN6QCT2_9PEZI</name>
<dbReference type="PANTHER" id="PTHR48182:SF2">
    <property type="entry name" value="PROTEIN SERAC1"/>
    <property type="match status" value="1"/>
</dbReference>
<feature type="region of interest" description="Disordered" evidence="7">
    <location>
        <begin position="343"/>
        <end position="425"/>
    </location>
</feature>
<dbReference type="Pfam" id="PF13374">
    <property type="entry name" value="TPR_10"/>
    <property type="match status" value="1"/>
</dbReference>
<organism evidence="8 9">
    <name type="scientific">Canariomyces notabilis</name>
    <dbReference type="NCBI Taxonomy" id="2074819"/>
    <lineage>
        <taxon>Eukaryota</taxon>
        <taxon>Fungi</taxon>
        <taxon>Dikarya</taxon>
        <taxon>Ascomycota</taxon>
        <taxon>Pezizomycotina</taxon>
        <taxon>Sordariomycetes</taxon>
        <taxon>Sordariomycetidae</taxon>
        <taxon>Sordariales</taxon>
        <taxon>Chaetomiaceae</taxon>
        <taxon>Canariomyces</taxon>
    </lineage>
</organism>
<sequence length="849" mass="93424">MPLRQLVPPPPLTPPGRGARGHVDTAKVDIFAVHGLNPLSKNDADHAWDTWRTPPGPKGRLWLRDDLPQYLPEARIFLYEYNSTAVFGRDKDNFIGKANELLEAVRIKRREAPDRPILFLGHSLGGLLIKQALINAHNNPKYQPIKDATTGLAFFATPHNGGDWKLLSLGSVVAKIAVATGFQQGDDILETLKSGSIFSDIMHELWRQQLMKYDIISFWGAYDNAVPRDSARLGMPGDRENVVKLNADHSSICKFGSSQTDQDNFEHVWANIEDIYKEALKKAKPVQVPIINQPAPQSWDGASPPVEGAYAPPQSNQGRVIKFRRPDGEERFLDDDRFFLRSNQPASQGWNNGASPPADGAYASPRPPISTPGTPQPPSVPSRFPPPPLGSTSPNPDGQRRFTGFLYSPTTPNDANSAKAADHKNAGRWEQARTLEQQMFEGYQSTLGVTHVSTLTAAVDLTLTTATLGYLADAERWVDWVIQIGAGTLGMKHPLLLKINRIKGEIMASKGQYAEAENLISGVLVDQQDLLGVDHLDTLETERALGDACQRMGRQQDAEARMRHRVETLTKRLGRDHVLVARALLDLFLTLIYPEITASSNTNNNSPWIPTVSGNRLQLEQAASSVGELHGRLKACLGAQHPLTIHALRVLGQAKAAQGQTTEASDMFRRALHNAEEVLGKDNPETLAIVCQIGLLYNKRDQEVAQVTAVQQVINRGSGAGGAPSSTARPWFERYADWLDRRVGLVIPATREVLCVLAMSYMAEQKLVEAEKYLERLVRAYQQDPKVANSPEAVQAANLLQSCRMNTMWMRGMGNGSVSGNDGGDLVGMLGRLGFYSDYSSSDGSNYLW</sequence>
<dbReference type="PANTHER" id="PTHR48182">
    <property type="entry name" value="PROTEIN SERAC1"/>
    <property type="match status" value="1"/>
</dbReference>
<gene>
    <name evidence="8" type="ORF">N656DRAFT_772242</name>
</gene>
<dbReference type="EMBL" id="MU853368">
    <property type="protein sequence ID" value="KAK4107850.1"/>
    <property type="molecule type" value="Genomic_DNA"/>
</dbReference>
<dbReference type="SUPFAM" id="SSF48452">
    <property type="entry name" value="TPR-like"/>
    <property type="match status" value="2"/>
</dbReference>
<dbReference type="Gene3D" id="1.25.40.10">
    <property type="entry name" value="Tetratricopeptide repeat domain"/>
    <property type="match status" value="2"/>
</dbReference>
<keyword evidence="5" id="KW-0496">Mitochondrion</keyword>
<keyword evidence="6" id="KW-0472">Membrane</keyword>
<accession>A0AAN6QCT2</accession>
<dbReference type="GeneID" id="89938042"/>
<dbReference type="InterPro" id="IPR029058">
    <property type="entry name" value="AB_hydrolase_fold"/>
</dbReference>
<comment type="caution">
    <text evidence="8">The sequence shown here is derived from an EMBL/GenBank/DDBJ whole genome shotgun (WGS) entry which is preliminary data.</text>
</comment>
<keyword evidence="4" id="KW-0256">Endoplasmic reticulum</keyword>